<proteinExistence type="predicted"/>
<dbReference type="Proteomes" id="UP000885418">
    <property type="component" value="Unassembled WGS sequence"/>
</dbReference>
<reference evidence="1" key="1">
    <citation type="submission" date="2018-07" db="EMBL/GenBank/DDBJ databases">
        <authorList>
            <consortium name="GenomeTrakr network: Whole genome sequencing for foodborne pathogen traceback"/>
        </authorList>
    </citation>
    <scope>NUCLEOTIDE SEQUENCE [LARGE SCALE GENOMIC DNA]</scope>
    <source>
        <strain evidence="1">CFSAN034452</strain>
    </source>
</reference>
<protein>
    <submittedName>
        <fullName evidence="1">Uncharacterized protein</fullName>
    </submittedName>
</protein>
<gene>
    <name evidence="1" type="ORF">ATQ15_24950</name>
</gene>
<dbReference type="EMBL" id="RSTW01000035">
    <property type="protein sequence ID" value="MIT46708.1"/>
    <property type="molecule type" value="Genomic_DNA"/>
</dbReference>
<dbReference type="AlphaFoldDB" id="A0A3V6T5N2"/>
<evidence type="ECO:0000313" key="1">
    <source>
        <dbReference type="EMBL" id="MIT46708.1"/>
    </source>
</evidence>
<accession>A0A3V6T5N2</accession>
<organism evidence="1">
    <name type="scientific">Salmonella enterica</name>
    <name type="common">Salmonella choleraesuis</name>
    <dbReference type="NCBI Taxonomy" id="28901"/>
    <lineage>
        <taxon>Bacteria</taxon>
        <taxon>Pseudomonadati</taxon>
        <taxon>Pseudomonadota</taxon>
        <taxon>Gammaproteobacteria</taxon>
        <taxon>Enterobacterales</taxon>
        <taxon>Enterobacteriaceae</taxon>
        <taxon>Salmonella</taxon>
    </lineage>
</organism>
<sequence>MADVTKMECVHSTNPEWFSPGDIYDSEKRGPDTCICGDNLVSDLNPEDWYEMSQRVDGLWFLTGFQQSVLFRTVRTNP</sequence>
<name>A0A3V6T5N2_SALER</name>
<comment type="caution">
    <text evidence="1">The sequence shown here is derived from an EMBL/GenBank/DDBJ whole genome shotgun (WGS) entry which is preliminary data.</text>
</comment>